<keyword evidence="4 6" id="KW-0808">Transferase</keyword>
<dbReference type="RefSeq" id="WP_121160563.1">
    <property type="nucleotide sequence ID" value="NZ_RBKT01000001.1"/>
</dbReference>
<evidence type="ECO:0000259" key="5">
    <source>
        <dbReference type="Pfam" id="PF00535"/>
    </source>
</evidence>
<dbReference type="EMBL" id="RBKT01000001">
    <property type="protein sequence ID" value="RKR92597.1"/>
    <property type="molecule type" value="Genomic_DNA"/>
</dbReference>
<dbReference type="Proteomes" id="UP000277671">
    <property type="component" value="Unassembled WGS sequence"/>
</dbReference>
<dbReference type="PANTHER" id="PTHR43179:SF12">
    <property type="entry name" value="GALACTOFURANOSYLTRANSFERASE GLFT2"/>
    <property type="match status" value="1"/>
</dbReference>
<reference evidence="6 7" key="1">
    <citation type="submission" date="2018-10" db="EMBL/GenBank/DDBJ databases">
        <title>Sequencing the genomes of 1000 actinobacteria strains.</title>
        <authorList>
            <person name="Klenk H.-P."/>
        </authorList>
    </citation>
    <scope>NUCLEOTIDE SEQUENCE [LARGE SCALE GENOMIC DNA]</scope>
    <source>
        <strain evidence="6 7">DSM 45175</strain>
    </source>
</reference>
<organism evidence="6 7">
    <name type="scientific">Micromonospora pisi</name>
    <dbReference type="NCBI Taxonomy" id="589240"/>
    <lineage>
        <taxon>Bacteria</taxon>
        <taxon>Bacillati</taxon>
        <taxon>Actinomycetota</taxon>
        <taxon>Actinomycetes</taxon>
        <taxon>Micromonosporales</taxon>
        <taxon>Micromonosporaceae</taxon>
        <taxon>Micromonospora</taxon>
    </lineage>
</organism>
<dbReference type="SUPFAM" id="SSF53448">
    <property type="entry name" value="Nucleotide-diphospho-sugar transferases"/>
    <property type="match status" value="1"/>
</dbReference>
<feature type="domain" description="Glycosyltransferase 2-like" evidence="5">
    <location>
        <begin position="19"/>
        <end position="182"/>
    </location>
</feature>
<evidence type="ECO:0000313" key="6">
    <source>
        <dbReference type="EMBL" id="RKR92597.1"/>
    </source>
</evidence>
<protein>
    <submittedName>
        <fullName evidence="6">GT2 family glycosyltransferase</fullName>
    </submittedName>
</protein>
<proteinExistence type="inferred from homology"/>
<dbReference type="InterPro" id="IPR029044">
    <property type="entry name" value="Nucleotide-diphossugar_trans"/>
</dbReference>
<sequence length="349" mass="38930">MSDVRSSSLTELNRLPRVSAVVLAWKAEPLLRRSVESILASAKVEVEVILVDNGCTTDDVEVLAKLPGVVTVGEGENIGFSAGCNLGVSAASGDYVALVNGDAIVEPNTLARLVEVVDQADVGIAAGAIRLADEPELLNSRGNEVHVLGVSWIGGFRERETRSEPTETPGAMGACLVTSRSHWDRLGGFDPHYFAYHEDADLSVRTWRVGLRVLNVPDAVALHRYEFSRNSFKYYLVERNRLMFVATLWGRRSLLLLAPPLLALELVMLLLAIKEGWIKDKVRGYGWLWRHRRHLGERRQQLQAERTVPDRVWMGVLTDRFNTPLINPPGVGVLNAFMSAYWRVVRRWV</sequence>
<dbReference type="InterPro" id="IPR001173">
    <property type="entry name" value="Glyco_trans_2-like"/>
</dbReference>
<dbReference type="AlphaFoldDB" id="A0A495JUA6"/>
<comment type="pathway">
    <text evidence="1">Cell wall biogenesis; cell wall polysaccharide biosynthesis.</text>
</comment>
<dbReference type="PANTHER" id="PTHR43179">
    <property type="entry name" value="RHAMNOSYLTRANSFERASE WBBL"/>
    <property type="match status" value="1"/>
</dbReference>
<dbReference type="OrthoDB" id="9771846at2"/>
<keyword evidence="3" id="KW-0328">Glycosyltransferase</keyword>
<evidence type="ECO:0000256" key="2">
    <source>
        <dbReference type="ARBA" id="ARBA00006739"/>
    </source>
</evidence>
<evidence type="ECO:0000256" key="4">
    <source>
        <dbReference type="ARBA" id="ARBA00022679"/>
    </source>
</evidence>
<evidence type="ECO:0000256" key="1">
    <source>
        <dbReference type="ARBA" id="ARBA00004776"/>
    </source>
</evidence>
<comment type="similarity">
    <text evidence="2">Belongs to the glycosyltransferase 2 family.</text>
</comment>
<name>A0A495JUA6_9ACTN</name>
<comment type="caution">
    <text evidence="6">The sequence shown here is derived from an EMBL/GenBank/DDBJ whole genome shotgun (WGS) entry which is preliminary data.</text>
</comment>
<dbReference type="Pfam" id="PF00535">
    <property type="entry name" value="Glycos_transf_2"/>
    <property type="match status" value="1"/>
</dbReference>
<dbReference type="GO" id="GO:0016757">
    <property type="term" value="F:glycosyltransferase activity"/>
    <property type="evidence" value="ECO:0007669"/>
    <property type="project" value="UniProtKB-KW"/>
</dbReference>
<evidence type="ECO:0000313" key="7">
    <source>
        <dbReference type="Proteomes" id="UP000277671"/>
    </source>
</evidence>
<accession>A0A495JUA6</accession>
<keyword evidence="7" id="KW-1185">Reference proteome</keyword>
<dbReference type="CDD" id="cd04186">
    <property type="entry name" value="GT_2_like_c"/>
    <property type="match status" value="1"/>
</dbReference>
<evidence type="ECO:0000256" key="3">
    <source>
        <dbReference type="ARBA" id="ARBA00022676"/>
    </source>
</evidence>
<dbReference type="Gene3D" id="3.90.550.10">
    <property type="entry name" value="Spore Coat Polysaccharide Biosynthesis Protein SpsA, Chain A"/>
    <property type="match status" value="1"/>
</dbReference>
<gene>
    <name evidence="6" type="ORF">BDK92_7039</name>
</gene>